<keyword evidence="2" id="KW-1185">Reference proteome</keyword>
<protein>
    <submittedName>
        <fullName evidence="1">Uncharacterized protein</fullName>
    </submittedName>
</protein>
<sequence length="71" mass="8173">MSAGFKLRYRDEGGLYQEWLAHIDNLDVAKAAVEKFVEHGYKFAFEQALDHEQIAGQIPEGELKFLRVGKY</sequence>
<gene>
    <name evidence="1" type="ORF">GCM10010994_41060</name>
</gene>
<proteinExistence type="predicted"/>
<reference evidence="1" key="2">
    <citation type="submission" date="2020-09" db="EMBL/GenBank/DDBJ databases">
        <authorList>
            <person name="Sun Q."/>
            <person name="Zhou Y."/>
        </authorList>
    </citation>
    <scope>NUCLEOTIDE SEQUENCE</scope>
    <source>
        <strain evidence="1">CGMCC 1.12919</strain>
    </source>
</reference>
<comment type="caution">
    <text evidence="1">The sequence shown here is derived from an EMBL/GenBank/DDBJ whole genome shotgun (WGS) entry which is preliminary data.</text>
</comment>
<organism evidence="1 2">
    <name type="scientific">Chelatococcus reniformis</name>
    <dbReference type="NCBI Taxonomy" id="1494448"/>
    <lineage>
        <taxon>Bacteria</taxon>
        <taxon>Pseudomonadati</taxon>
        <taxon>Pseudomonadota</taxon>
        <taxon>Alphaproteobacteria</taxon>
        <taxon>Hyphomicrobiales</taxon>
        <taxon>Chelatococcaceae</taxon>
        <taxon>Chelatococcus</taxon>
    </lineage>
</organism>
<dbReference type="RefSeq" id="WP_188611034.1">
    <property type="nucleotide sequence ID" value="NZ_BMGG01000007.1"/>
</dbReference>
<dbReference type="Proteomes" id="UP000637002">
    <property type="component" value="Unassembled WGS sequence"/>
</dbReference>
<dbReference type="EMBL" id="BMGG01000007">
    <property type="protein sequence ID" value="GGC78662.1"/>
    <property type="molecule type" value="Genomic_DNA"/>
</dbReference>
<dbReference type="AlphaFoldDB" id="A0A916XKZ6"/>
<evidence type="ECO:0000313" key="2">
    <source>
        <dbReference type="Proteomes" id="UP000637002"/>
    </source>
</evidence>
<evidence type="ECO:0000313" key="1">
    <source>
        <dbReference type="EMBL" id="GGC78662.1"/>
    </source>
</evidence>
<accession>A0A916XKZ6</accession>
<name>A0A916XKZ6_9HYPH</name>
<reference evidence="1" key="1">
    <citation type="journal article" date="2014" name="Int. J. Syst. Evol. Microbiol.">
        <title>Complete genome sequence of Corynebacterium casei LMG S-19264T (=DSM 44701T), isolated from a smear-ripened cheese.</title>
        <authorList>
            <consortium name="US DOE Joint Genome Institute (JGI-PGF)"/>
            <person name="Walter F."/>
            <person name="Albersmeier A."/>
            <person name="Kalinowski J."/>
            <person name="Ruckert C."/>
        </authorList>
    </citation>
    <scope>NUCLEOTIDE SEQUENCE</scope>
    <source>
        <strain evidence="1">CGMCC 1.12919</strain>
    </source>
</reference>